<feature type="transmembrane region" description="Helical" evidence="8">
    <location>
        <begin position="238"/>
        <end position="260"/>
    </location>
</feature>
<dbReference type="InterPro" id="IPR050366">
    <property type="entry name" value="BP-dependent_transpt_permease"/>
</dbReference>
<dbReference type="SUPFAM" id="SSF161098">
    <property type="entry name" value="MetI-like"/>
    <property type="match status" value="1"/>
</dbReference>
<dbReference type="EMBL" id="FONN01000003">
    <property type="protein sequence ID" value="SFE49092.1"/>
    <property type="molecule type" value="Genomic_DNA"/>
</dbReference>
<evidence type="ECO:0000256" key="7">
    <source>
        <dbReference type="ARBA" id="ARBA00024202"/>
    </source>
</evidence>
<dbReference type="RefSeq" id="WP_046229360.1">
    <property type="nucleotide sequence ID" value="NZ_FONN01000003.1"/>
</dbReference>
<sequence length="275" mass="30364">MRTLFQKKNTSLLLGISLFAVIVLLGLLAPWLAPHNPLQVNLSNRLLSPSGEYPFGTDHLGRCILSRILYGIRTTVSIAFVILGLSLCISLPIGLLTGYFGGRTDHFFMRLMDGTLAFPDFVLTIAIVGILGPGFTNMIIAIVIVRWANYVRLIRGLVLKVSKEDFLITARMSGNSHMRIMRRYILPQIAAPIAVFSTLDIGKIVLLIAGLSFLGLGVQPPTPEWGVMLHDATRYFQLAPHVMIFPGLAIVSFVLSCQLIGDRFKEQNVHVPKEV</sequence>
<dbReference type="NCBIfam" id="NF045474">
    <property type="entry name" value="Opp2C"/>
    <property type="match status" value="1"/>
</dbReference>
<dbReference type="PANTHER" id="PTHR43386">
    <property type="entry name" value="OLIGOPEPTIDE TRANSPORT SYSTEM PERMEASE PROTEIN APPC"/>
    <property type="match status" value="1"/>
</dbReference>
<proteinExistence type="inferred from homology"/>
<evidence type="ECO:0000256" key="1">
    <source>
        <dbReference type="ARBA" id="ARBA00004651"/>
    </source>
</evidence>
<dbReference type="Proteomes" id="UP000183410">
    <property type="component" value="Unassembled WGS sequence"/>
</dbReference>
<dbReference type="InterPro" id="IPR025966">
    <property type="entry name" value="OppC_N"/>
</dbReference>
<evidence type="ECO:0000256" key="4">
    <source>
        <dbReference type="ARBA" id="ARBA00022692"/>
    </source>
</evidence>
<comment type="subcellular location">
    <subcellularLocation>
        <location evidence="1 8">Cell membrane</location>
        <topology evidence="1 8">Multi-pass membrane protein</topology>
    </subcellularLocation>
</comment>
<feature type="domain" description="ABC transmembrane type-1" evidence="9">
    <location>
        <begin position="72"/>
        <end position="261"/>
    </location>
</feature>
<dbReference type="Pfam" id="PF00528">
    <property type="entry name" value="BPD_transp_1"/>
    <property type="match status" value="1"/>
</dbReference>
<dbReference type="Gene3D" id="1.10.3720.10">
    <property type="entry name" value="MetI-like"/>
    <property type="match status" value="1"/>
</dbReference>
<evidence type="ECO:0000256" key="6">
    <source>
        <dbReference type="ARBA" id="ARBA00023136"/>
    </source>
</evidence>
<keyword evidence="5 8" id="KW-1133">Transmembrane helix</keyword>
<dbReference type="Pfam" id="PF12911">
    <property type="entry name" value="OppC_N"/>
    <property type="match status" value="1"/>
</dbReference>
<evidence type="ECO:0000256" key="3">
    <source>
        <dbReference type="ARBA" id="ARBA00022475"/>
    </source>
</evidence>
<name>A0A1I2AYW2_9BACL</name>
<dbReference type="PROSITE" id="PS50928">
    <property type="entry name" value="ABC_TM1"/>
    <property type="match status" value="1"/>
</dbReference>
<evidence type="ECO:0000256" key="8">
    <source>
        <dbReference type="RuleBase" id="RU363032"/>
    </source>
</evidence>
<feature type="transmembrane region" description="Helical" evidence="8">
    <location>
        <begin position="189"/>
        <end position="218"/>
    </location>
</feature>
<dbReference type="GO" id="GO:0005886">
    <property type="term" value="C:plasma membrane"/>
    <property type="evidence" value="ECO:0007669"/>
    <property type="project" value="UniProtKB-SubCell"/>
</dbReference>
<dbReference type="InterPro" id="IPR053385">
    <property type="entry name" value="ABC_transport_permease"/>
</dbReference>
<protein>
    <submittedName>
        <fullName evidence="10">ABC-type dipeptide/oligopeptide/nickel transport system, permease component</fullName>
    </submittedName>
</protein>
<feature type="transmembrane region" description="Helical" evidence="8">
    <location>
        <begin position="77"/>
        <end position="101"/>
    </location>
</feature>
<dbReference type="AlphaFoldDB" id="A0A1I2AYW2"/>
<organism evidence="10 11">
    <name type="scientific">Paenibacillus algorifonticola</name>
    <dbReference type="NCBI Taxonomy" id="684063"/>
    <lineage>
        <taxon>Bacteria</taxon>
        <taxon>Bacillati</taxon>
        <taxon>Bacillota</taxon>
        <taxon>Bacilli</taxon>
        <taxon>Bacillales</taxon>
        <taxon>Paenibacillaceae</taxon>
        <taxon>Paenibacillus</taxon>
    </lineage>
</organism>
<keyword evidence="3" id="KW-1003">Cell membrane</keyword>
<evidence type="ECO:0000256" key="2">
    <source>
        <dbReference type="ARBA" id="ARBA00022448"/>
    </source>
</evidence>
<feature type="transmembrane region" description="Helical" evidence="8">
    <location>
        <begin position="121"/>
        <end position="145"/>
    </location>
</feature>
<dbReference type="PANTHER" id="PTHR43386:SF1">
    <property type="entry name" value="D,D-DIPEPTIDE TRANSPORT SYSTEM PERMEASE PROTEIN DDPC-RELATED"/>
    <property type="match status" value="1"/>
</dbReference>
<comment type="similarity">
    <text evidence="7">Belongs to the binding-protein-dependent transport system permease family. OppBC subfamily.</text>
</comment>
<keyword evidence="2 8" id="KW-0813">Transport</keyword>
<evidence type="ECO:0000313" key="11">
    <source>
        <dbReference type="Proteomes" id="UP000183410"/>
    </source>
</evidence>
<evidence type="ECO:0000259" key="9">
    <source>
        <dbReference type="PROSITE" id="PS50928"/>
    </source>
</evidence>
<dbReference type="InterPro" id="IPR035906">
    <property type="entry name" value="MetI-like_sf"/>
</dbReference>
<dbReference type="GO" id="GO:0055085">
    <property type="term" value="P:transmembrane transport"/>
    <property type="evidence" value="ECO:0007669"/>
    <property type="project" value="InterPro"/>
</dbReference>
<keyword evidence="11" id="KW-1185">Reference proteome</keyword>
<dbReference type="InterPro" id="IPR000515">
    <property type="entry name" value="MetI-like"/>
</dbReference>
<dbReference type="CDD" id="cd06261">
    <property type="entry name" value="TM_PBP2"/>
    <property type="match status" value="1"/>
</dbReference>
<accession>A0A1I2AYW2</accession>
<keyword evidence="4 8" id="KW-0812">Transmembrane</keyword>
<evidence type="ECO:0000313" key="10">
    <source>
        <dbReference type="EMBL" id="SFE49092.1"/>
    </source>
</evidence>
<evidence type="ECO:0000256" key="5">
    <source>
        <dbReference type="ARBA" id="ARBA00022989"/>
    </source>
</evidence>
<gene>
    <name evidence="10" type="ORF">SAMN04487969_10346</name>
</gene>
<dbReference type="OrthoDB" id="9797472at2"/>
<feature type="transmembrane region" description="Helical" evidence="8">
    <location>
        <begin position="12"/>
        <end position="33"/>
    </location>
</feature>
<keyword evidence="6 8" id="KW-0472">Membrane</keyword>
<reference evidence="11" key="1">
    <citation type="submission" date="2016-10" db="EMBL/GenBank/DDBJ databases">
        <authorList>
            <person name="Varghese N."/>
            <person name="Submissions S."/>
        </authorList>
    </citation>
    <scope>NUCLEOTIDE SEQUENCE [LARGE SCALE GENOMIC DNA]</scope>
    <source>
        <strain evidence="11">CGMCC 1.10223</strain>
    </source>
</reference>